<comment type="caution">
    <text evidence="2">The sequence shown here is derived from an EMBL/GenBank/DDBJ whole genome shotgun (WGS) entry which is preliminary data.</text>
</comment>
<keyword evidence="3" id="KW-1185">Reference proteome</keyword>
<evidence type="ECO:0000313" key="2">
    <source>
        <dbReference type="EMBL" id="GER50155.1"/>
    </source>
</evidence>
<dbReference type="InterPro" id="IPR046934">
    <property type="entry name" value="PIR2-like"/>
</dbReference>
<sequence>MSNFTSFEFSAEKFNTHWHANSCDLCFHNAADWSDLTETELSELVLTNLDTIFKIAIKRIVASGYSEGIATTAILRSGLWYGCKYTVSKVVDNTLEFLISEQEIDSHYFDNLQQMDKYILAELVCLLRESRWLRAAELAASCRDVSRLVWARERLLQAKDIRDEIEAKLNEEWKAKNELLTQATSFKKEREQVEISTQSKEDTIKSRAQTNLHEKQGMKDCPSCRSPIQRRVSIRYARS</sequence>
<feature type="domain" description="PIR2-like helical" evidence="1">
    <location>
        <begin position="48"/>
        <end position="131"/>
    </location>
</feature>
<dbReference type="OrthoDB" id="774873at2759"/>
<organism evidence="2 3">
    <name type="scientific">Striga asiatica</name>
    <name type="common">Asiatic witchweed</name>
    <name type="synonym">Buchnera asiatica</name>
    <dbReference type="NCBI Taxonomy" id="4170"/>
    <lineage>
        <taxon>Eukaryota</taxon>
        <taxon>Viridiplantae</taxon>
        <taxon>Streptophyta</taxon>
        <taxon>Embryophyta</taxon>
        <taxon>Tracheophyta</taxon>
        <taxon>Spermatophyta</taxon>
        <taxon>Magnoliopsida</taxon>
        <taxon>eudicotyledons</taxon>
        <taxon>Gunneridae</taxon>
        <taxon>Pentapetalae</taxon>
        <taxon>asterids</taxon>
        <taxon>lamiids</taxon>
        <taxon>Lamiales</taxon>
        <taxon>Orobanchaceae</taxon>
        <taxon>Buchnereae</taxon>
        <taxon>Striga</taxon>
    </lineage>
</organism>
<evidence type="ECO:0000259" key="1">
    <source>
        <dbReference type="Pfam" id="PF20235"/>
    </source>
</evidence>
<proteinExistence type="predicted"/>
<dbReference type="AlphaFoldDB" id="A0A5A7QXQ8"/>
<reference evidence="3" key="1">
    <citation type="journal article" date="2019" name="Curr. Biol.">
        <title>Genome Sequence of Striga asiatica Provides Insight into the Evolution of Plant Parasitism.</title>
        <authorList>
            <person name="Yoshida S."/>
            <person name="Kim S."/>
            <person name="Wafula E.K."/>
            <person name="Tanskanen J."/>
            <person name="Kim Y.M."/>
            <person name="Honaas L."/>
            <person name="Yang Z."/>
            <person name="Spallek T."/>
            <person name="Conn C.E."/>
            <person name="Ichihashi Y."/>
            <person name="Cheong K."/>
            <person name="Cui S."/>
            <person name="Der J.P."/>
            <person name="Gundlach H."/>
            <person name="Jiao Y."/>
            <person name="Hori C."/>
            <person name="Ishida J.K."/>
            <person name="Kasahara H."/>
            <person name="Kiba T."/>
            <person name="Kim M.S."/>
            <person name="Koo N."/>
            <person name="Laohavisit A."/>
            <person name="Lee Y.H."/>
            <person name="Lumba S."/>
            <person name="McCourt P."/>
            <person name="Mortimer J.C."/>
            <person name="Mutuku J.M."/>
            <person name="Nomura T."/>
            <person name="Sasaki-Sekimoto Y."/>
            <person name="Seto Y."/>
            <person name="Wang Y."/>
            <person name="Wakatake T."/>
            <person name="Sakakibara H."/>
            <person name="Demura T."/>
            <person name="Yamaguchi S."/>
            <person name="Yoneyama K."/>
            <person name="Manabe R.I."/>
            <person name="Nelson D.C."/>
            <person name="Schulman A.H."/>
            <person name="Timko M.P."/>
            <person name="dePamphilis C.W."/>
            <person name="Choi D."/>
            <person name="Shirasu K."/>
        </authorList>
    </citation>
    <scope>NUCLEOTIDE SEQUENCE [LARGE SCALE GENOMIC DNA]</scope>
    <source>
        <strain evidence="3">cv. UVA1</strain>
    </source>
</reference>
<name>A0A5A7QXQ8_STRAF</name>
<gene>
    <name evidence="2" type="ORF">STAS_27442</name>
</gene>
<protein>
    <submittedName>
        <fullName evidence="2">RING/U-box superfamily protein</fullName>
    </submittedName>
</protein>
<dbReference type="PANTHER" id="PTHR46405">
    <property type="entry name" value="OS05G0141500 PROTEIN"/>
    <property type="match status" value="1"/>
</dbReference>
<accession>A0A5A7QXQ8</accession>
<dbReference type="Proteomes" id="UP000325081">
    <property type="component" value="Unassembled WGS sequence"/>
</dbReference>
<evidence type="ECO:0000313" key="3">
    <source>
        <dbReference type="Proteomes" id="UP000325081"/>
    </source>
</evidence>
<dbReference type="EMBL" id="BKCP01009070">
    <property type="protein sequence ID" value="GER50155.1"/>
    <property type="molecule type" value="Genomic_DNA"/>
</dbReference>
<dbReference type="Pfam" id="PF20235">
    <property type="entry name" value="PIR2-like_helical"/>
    <property type="match status" value="1"/>
</dbReference>
<dbReference type="PANTHER" id="PTHR46405:SF2">
    <property type="entry name" value="OS05G0141500 PROTEIN"/>
    <property type="match status" value="1"/>
</dbReference>
<dbReference type="InterPro" id="IPR046527">
    <property type="entry name" value="PIR2-like_helical"/>
</dbReference>